<sequence>MDISTRDVYTHHSYSHIHMTEPQDQKPCHCAAYSFSTDFLTIKTCLIVRLNWSAEALQKRFSLSLNTPGYITTESKDSPPFVCVQSIWVIENFTLVGPFEFTMKSPT</sequence>
<evidence type="ECO:0000313" key="1">
    <source>
        <dbReference type="EMBL" id="MBA4658608.1"/>
    </source>
</evidence>
<organism evidence="1">
    <name type="scientific">Opuntia streptacantha</name>
    <name type="common">Prickly pear cactus</name>
    <name type="synonym">Opuntia cardona</name>
    <dbReference type="NCBI Taxonomy" id="393608"/>
    <lineage>
        <taxon>Eukaryota</taxon>
        <taxon>Viridiplantae</taxon>
        <taxon>Streptophyta</taxon>
        <taxon>Embryophyta</taxon>
        <taxon>Tracheophyta</taxon>
        <taxon>Spermatophyta</taxon>
        <taxon>Magnoliopsida</taxon>
        <taxon>eudicotyledons</taxon>
        <taxon>Gunneridae</taxon>
        <taxon>Pentapetalae</taxon>
        <taxon>Caryophyllales</taxon>
        <taxon>Cactineae</taxon>
        <taxon>Cactaceae</taxon>
        <taxon>Opuntioideae</taxon>
        <taxon>Opuntia</taxon>
    </lineage>
</organism>
<accession>A0A7C9EBY3</accession>
<dbReference type="AlphaFoldDB" id="A0A7C9EBY3"/>
<name>A0A7C9EBY3_OPUST</name>
<dbReference type="EMBL" id="GISG01201195">
    <property type="protein sequence ID" value="MBA4658608.1"/>
    <property type="molecule type" value="Transcribed_RNA"/>
</dbReference>
<proteinExistence type="predicted"/>
<reference evidence="1" key="2">
    <citation type="submission" date="2020-07" db="EMBL/GenBank/DDBJ databases">
        <authorList>
            <person name="Vera ALvarez R."/>
            <person name="Arias-Moreno D.M."/>
            <person name="Jimenez-Jacinto V."/>
            <person name="Jimenez-Bremont J.F."/>
            <person name="Swaminathan K."/>
            <person name="Moose S.P."/>
            <person name="Guerrero-Gonzalez M.L."/>
            <person name="Marino-Ramirez L."/>
            <person name="Landsman D."/>
            <person name="Rodriguez-Kessler M."/>
            <person name="Delgado-Sanchez P."/>
        </authorList>
    </citation>
    <scope>NUCLEOTIDE SEQUENCE</scope>
    <source>
        <tissue evidence="1">Cladode</tissue>
    </source>
</reference>
<protein>
    <submittedName>
        <fullName evidence="1">Uncharacterized protein</fullName>
    </submittedName>
</protein>
<reference evidence="1" key="1">
    <citation type="journal article" date="2013" name="J. Plant Res.">
        <title>Effect of fungi and light on seed germination of three Opuntia species from semiarid lands of central Mexico.</title>
        <authorList>
            <person name="Delgado-Sanchez P."/>
            <person name="Jimenez-Bremont J.F."/>
            <person name="Guerrero-Gonzalez Mde L."/>
            <person name="Flores J."/>
        </authorList>
    </citation>
    <scope>NUCLEOTIDE SEQUENCE</scope>
    <source>
        <tissue evidence="1">Cladode</tissue>
    </source>
</reference>